<reference evidence="1 2" key="1">
    <citation type="journal article" date="2020" name="Cell">
        <title>Large-Scale Comparative Analyses of Tick Genomes Elucidate Their Genetic Diversity and Vector Capacities.</title>
        <authorList>
            <consortium name="Tick Genome and Microbiome Consortium (TIGMIC)"/>
            <person name="Jia N."/>
            <person name="Wang J."/>
            <person name="Shi W."/>
            <person name="Du L."/>
            <person name="Sun Y."/>
            <person name="Zhan W."/>
            <person name="Jiang J.F."/>
            <person name="Wang Q."/>
            <person name="Zhang B."/>
            <person name="Ji P."/>
            <person name="Bell-Sakyi L."/>
            <person name="Cui X.M."/>
            <person name="Yuan T.T."/>
            <person name="Jiang B.G."/>
            <person name="Yang W.F."/>
            <person name="Lam T.T."/>
            <person name="Chang Q.C."/>
            <person name="Ding S.J."/>
            <person name="Wang X.J."/>
            <person name="Zhu J.G."/>
            <person name="Ruan X.D."/>
            <person name="Zhao L."/>
            <person name="Wei J.T."/>
            <person name="Ye R.Z."/>
            <person name="Que T.C."/>
            <person name="Du C.H."/>
            <person name="Zhou Y.H."/>
            <person name="Cheng J.X."/>
            <person name="Dai P.F."/>
            <person name="Guo W.B."/>
            <person name="Han X.H."/>
            <person name="Huang E.J."/>
            <person name="Li L.F."/>
            <person name="Wei W."/>
            <person name="Gao Y.C."/>
            <person name="Liu J.Z."/>
            <person name="Shao H.Z."/>
            <person name="Wang X."/>
            <person name="Wang C.C."/>
            <person name="Yang T.C."/>
            <person name="Huo Q.B."/>
            <person name="Li W."/>
            <person name="Chen H.Y."/>
            <person name="Chen S.E."/>
            <person name="Zhou L.G."/>
            <person name="Ni X.B."/>
            <person name="Tian J.H."/>
            <person name="Sheng Y."/>
            <person name="Liu T."/>
            <person name="Pan Y.S."/>
            <person name="Xia L.Y."/>
            <person name="Li J."/>
            <person name="Zhao F."/>
            <person name="Cao W.C."/>
        </authorList>
    </citation>
    <scope>NUCLEOTIDE SEQUENCE [LARGE SCALE GENOMIC DNA]</scope>
    <source>
        <strain evidence="1">Iper-2018</strain>
    </source>
</reference>
<organism evidence="1 2">
    <name type="scientific">Ixodes persulcatus</name>
    <name type="common">Taiga tick</name>
    <dbReference type="NCBI Taxonomy" id="34615"/>
    <lineage>
        <taxon>Eukaryota</taxon>
        <taxon>Metazoa</taxon>
        <taxon>Ecdysozoa</taxon>
        <taxon>Arthropoda</taxon>
        <taxon>Chelicerata</taxon>
        <taxon>Arachnida</taxon>
        <taxon>Acari</taxon>
        <taxon>Parasitiformes</taxon>
        <taxon>Ixodida</taxon>
        <taxon>Ixodoidea</taxon>
        <taxon>Ixodidae</taxon>
        <taxon>Ixodinae</taxon>
        <taxon>Ixodes</taxon>
    </lineage>
</organism>
<dbReference type="EMBL" id="JABSTQ010011523">
    <property type="protein sequence ID" value="KAG0410412.1"/>
    <property type="molecule type" value="Genomic_DNA"/>
</dbReference>
<sequence length="461" mass="52692">MCSSDTSYVEFSPVPTWREVPVNYISEETFSSISVYLIPKPELQHKLMTVNMCEMKVIGYPVGIDSAQYDRNRLMFNLCFVCDAKMRTIQYEPIVRKLANYLITLEQETNFILDESKKRQLPEIMSKILHDLNIKRSCSIPINDSTTIYLKVTTVHEAPCEVSDHDVPIFTASRPACTPSQWDLTTQQWDITAMQILPYIDGFRHVAKIAIEADVEVSLVKECIRNMLYYGIVQLIPLFLYSAVYTTTPEIRSLASDIALQKECIAYVARQGRPRPSFRSVFEMYCSFHLSNSVRDICSRTNPHGLGIDERKLVQFGVMKGLLRRIHKYPIDLKMSSNAPSKSKVVGKYCDGTHSYDDICAKTGLSYKELDDILDKDPNNKLSNVEVRAAVDPKIVQIQVNRKVIDDRIDAFITRKRKEVDDWNVQEFCSSKASEIDNETGKICNHVQTCAKLHLSTPKLQ</sequence>
<keyword evidence="2" id="KW-1185">Reference proteome</keyword>
<gene>
    <name evidence="1" type="ORF">HPB47_012469</name>
</gene>
<proteinExistence type="predicted"/>
<dbReference type="Proteomes" id="UP000805193">
    <property type="component" value="Unassembled WGS sequence"/>
</dbReference>
<evidence type="ECO:0000313" key="1">
    <source>
        <dbReference type="EMBL" id="KAG0410412.1"/>
    </source>
</evidence>
<evidence type="ECO:0000313" key="2">
    <source>
        <dbReference type="Proteomes" id="UP000805193"/>
    </source>
</evidence>
<comment type="caution">
    <text evidence="1">The sequence shown here is derived from an EMBL/GenBank/DDBJ whole genome shotgun (WGS) entry which is preliminary data.</text>
</comment>
<accession>A0AC60NTI2</accession>
<name>A0AC60NTI2_IXOPE</name>
<protein>
    <submittedName>
        <fullName evidence="1">Uncharacterized protein</fullName>
    </submittedName>
</protein>